<comment type="caution">
    <text evidence="2">The sequence shown here is derived from an EMBL/GenBank/DDBJ whole genome shotgun (WGS) entry which is preliminary data.</text>
</comment>
<evidence type="ECO:0000256" key="1">
    <source>
        <dbReference type="SAM" id="SignalP"/>
    </source>
</evidence>
<protein>
    <submittedName>
        <fullName evidence="2">Uncharacterized protein</fullName>
    </submittedName>
</protein>
<dbReference type="Proteomes" id="UP001600888">
    <property type="component" value="Unassembled WGS sequence"/>
</dbReference>
<evidence type="ECO:0000313" key="3">
    <source>
        <dbReference type="Proteomes" id="UP001600888"/>
    </source>
</evidence>
<keyword evidence="1" id="KW-0732">Signal</keyword>
<evidence type="ECO:0000313" key="2">
    <source>
        <dbReference type="EMBL" id="KAL2278514.1"/>
    </source>
</evidence>
<organism evidence="2 3">
    <name type="scientific">Diaporthe vaccinii</name>
    <dbReference type="NCBI Taxonomy" id="105482"/>
    <lineage>
        <taxon>Eukaryota</taxon>
        <taxon>Fungi</taxon>
        <taxon>Dikarya</taxon>
        <taxon>Ascomycota</taxon>
        <taxon>Pezizomycotina</taxon>
        <taxon>Sordariomycetes</taxon>
        <taxon>Sordariomycetidae</taxon>
        <taxon>Diaporthales</taxon>
        <taxon>Diaporthaceae</taxon>
        <taxon>Diaporthe</taxon>
        <taxon>Diaporthe eres species complex</taxon>
    </lineage>
</organism>
<dbReference type="EMBL" id="JBAWTH010000086">
    <property type="protein sequence ID" value="KAL2278514.1"/>
    <property type="molecule type" value="Genomic_DNA"/>
</dbReference>
<accession>A0ABR4E7Z7</accession>
<feature type="chain" id="PRO_5045910078" evidence="1">
    <location>
        <begin position="22"/>
        <end position="81"/>
    </location>
</feature>
<feature type="signal peptide" evidence="1">
    <location>
        <begin position="1"/>
        <end position="21"/>
    </location>
</feature>
<gene>
    <name evidence="2" type="ORF">FJTKL_14430</name>
</gene>
<proteinExistence type="predicted"/>
<keyword evidence="3" id="KW-1185">Reference proteome</keyword>
<sequence>MQFSASITALLLAALSGQALGAPAITPDTEGALILEKRCDCKCNVACQKNCQNGFALNPFGVGVCVLGCAPNCGCSENSKC</sequence>
<name>A0ABR4E7Z7_9PEZI</name>
<reference evidence="2 3" key="1">
    <citation type="submission" date="2024-03" db="EMBL/GenBank/DDBJ databases">
        <title>A high-quality draft genome sequence of Diaporthe vaccinii, a causative agent of upright dieback and viscid rot disease in cranberry plants.</title>
        <authorList>
            <person name="Sarrasin M."/>
            <person name="Lang B.F."/>
            <person name="Burger G."/>
        </authorList>
    </citation>
    <scope>NUCLEOTIDE SEQUENCE [LARGE SCALE GENOMIC DNA]</scope>
    <source>
        <strain evidence="2 3">IS7</strain>
    </source>
</reference>